<dbReference type="Pfam" id="PF17765">
    <property type="entry name" value="MLTR_LBD"/>
    <property type="match status" value="1"/>
</dbReference>
<evidence type="ECO:0000313" key="2">
    <source>
        <dbReference type="EMBL" id="MBB4679724.1"/>
    </source>
</evidence>
<reference evidence="2 3" key="1">
    <citation type="submission" date="2020-08" db="EMBL/GenBank/DDBJ databases">
        <title>Sequencing the genomes of 1000 actinobacteria strains.</title>
        <authorList>
            <person name="Klenk H.-P."/>
        </authorList>
    </citation>
    <scope>NUCLEOTIDE SEQUENCE [LARGE SCALE GENOMIC DNA]</scope>
    <source>
        <strain evidence="2 3">DSM 44230</strain>
    </source>
</reference>
<dbReference type="SMART" id="SM00530">
    <property type="entry name" value="HTH_XRE"/>
    <property type="match status" value="1"/>
</dbReference>
<evidence type="ECO:0000313" key="3">
    <source>
        <dbReference type="Proteomes" id="UP000533598"/>
    </source>
</evidence>
<evidence type="ECO:0000259" key="1">
    <source>
        <dbReference type="PROSITE" id="PS50943"/>
    </source>
</evidence>
<dbReference type="InterPro" id="IPR001387">
    <property type="entry name" value="Cro/C1-type_HTH"/>
</dbReference>
<dbReference type="Gene3D" id="1.10.260.40">
    <property type="entry name" value="lambda repressor-like DNA-binding domains"/>
    <property type="match status" value="1"/>
</dbReference>
<dbReference type="EMBL" id="JACHMH010000001">
    <property type="protein sequence ID" value="MBB4679724.1"/>
    <property type="molecule type" value="Genomic_DNA"/>
</dbReference>
<accession>A0A7W7CEJ8</accession>
<dbReference type="SUPFAM" id="SSF47413">
    <property type="entry name" value="lambda repressor-like DNA-binding domains"/>
    <property type="match status" value="1"/>
</dbReference>
<keyword evidence="3" id="KW-1185">Reference proteome</keyword>
<dbReference type="PANTHER" id="PTHR35010:SF2">
    <property type="entry name" value="BLL4672 PROTEIN"/>
    <property type="match status" value="1"/>
</dbReference>
<dbReference type="InterPro" id="IPR010982">
    <property type="entry name" value="Lambda_DNA-bd_dom_sf"/>
</dbReference>
<dbReference type="CDD" id="cd00093">
    <property type="entry name" value="HTH_XRE"/>
    <property type="match status" value="1"/>
</dbReference>
<dbReference type="Gene3D" id="3.30.450.180">
    <property type="match status" value="1"/>
</dbReference>
<feature type="domain" description="HTH cro/C1-type" evidence="1">
    <location>
        <begin position="40"/>
        <end position="87"/>
    </location>
</feature>
<proteinExistence type="predicted"/>
<gene>
    <name evidence="2" type="ORF">HNR67_005842</name>
</gene>
<dbReference type="PROSITE" id="PS50943">
    <property type="entry name" value="HTH_CROC1"/>
    <property type="match status" value="1"/>
</dbReference>
<protein>
    <submittedName>
        <fullName evidence="2">Transcriptional regulator with XRE-family HTH domain</fullName>
    </submittedName>
</protein>
<comment type="caution">
    <text evidence="2">The sequence shown here is derived from an EMBL/GenBank/DDBJ whole genome shotgun (WGS) entry which is preliminary data.</text>
</comment>
<organism evidence="2 3">
    <name type="scientific">Crossiella cryophila</name>
    <dbReference type="NCBI Taxonomy" id="43355"/>
    <lineage>
        <taxon>Bacteria</taxon>
        <taxon>Bacillati</taxon>
        <taxon>Actinomycetota</taxon>
        <taxon>Actinomycetes</taxon>
        <taxon>Pseudonocardiales</taxon>
        <taxon>Pseudonocardiaceae</taxon>
        <taxon>Crossiella</taxon>
    </lineage>
</organism>
<dbReference type="AlphaFoldDB" id="A0A7W7CEJ8"/>
<dbReference type="Proteomes" id="UP000533598">
    <property type="component" value="Unassembled WGS sequence"/>
</dbReference>
<dbReference type="GO" id="GO:0003677">
    <property type="term" value="F:DNA binding"/>
    <property type="evidence" value="ECO:0007669"/>
    <property type="project" value="InterPro"/>
</dbReference>
<dbReference type="RefSeq" id="WP_185005439.1">
    <property type="nucleotide sequence ID" value="NZ_BAAAUI010000001.1"/>
</dbReference>
<dbReference type="InterPro" id="IPR041413">
    <property type="entry name" value="MLTR_LBD"/>
</dbReference>
<dbReference type="Pfam" id="PF13560">
    <property type="entry name" value="HTH_31"/>
    <property type="match status" value="1"/>
</dbReference>
<dbReference type="PANTHER" id="PTHR35010">
    <property type="entry name" value="BLL4672 PROTEIN-RELATED"/>
    <property type="match status" value="1"/>
</dbReference>
<name>A0A7W7CEJ8_9PSEU</name>
<sequence>MGENRSTADELADFLRARRAALTPETVGVPTYGQPRRVPGLRRDEVAQLAGISVNYYTRLEQGESHQMSDSVLSALAAALQLNVDEHAHLLRLARPAQTVRRGTGPETVRPSMLTLLESNTEQAAVLVGRSTNLLGANRLGYALYGLRPDQRPNLTKLMFLSPEMRDLLPDWPEQARNAASYLRAATSDHPDDEMLAALIGELSIKSTDFARIWAEHPVAECLHKTQKFRHPLVGELVLQEEILRLPDDPSQRLIFLGAEPGTPSAERLRLLDSLVS</sequence>